<dbReference type="KEGG" id="wei:EQG49_09820"/>
<dbReference type="AlphaFoldDB" id="A0A4P6YVJ3"/>
<protein>
    <submittedName>
        <fullName evidence="1">DUF2969 domain-containing protein</fullName>
    </submittedName>
</protein>
<dbReference type="EMBL" id="CP037940">
    <property type="protein sequence ID" value="QBO36737.1"/>
    <property type="molecule type" value="Genomic_DNA"/>
</dbReference>
<name>A0A4P6YVJ3_9LACO</name>
<dbReference type="Proteomes" id="UP000292886">
    <property type="component" value="Chromosome"/>
</dbReference>
<keyword evidence="2" id="KW-1185">Reference proteome</keyword>
<reference evidence="2" key="1">
    <citation type="submission" date="2019-03" db="EMBL/GenBank/DDBJ databases">
        <title>Weissella sp. 26KH-42 Genome sequencing.</title>
        <authorList>
            <person name="Heo J."/>
            <person name="Kim S.-J."/>
            <person name="Kim J.-S."/>
            <person name="Hong S.-B."/>
            <person name="Kwon S.-W."/>
        </authorList>
    </citation>
    <scope>NUCLEOTIDE SEQUENCE [LARGE SCALE GENOMIC DNA]</scope>
    <source>
        <strain evidence="2">26KH-42</strain>
    </source>
</reference>
<evidence type="ECO:0000313" key="1">
    <source>
        <dbReference type="EMBL" id="QBO36737.1"/>
    </source>
</evidence>
<accession>A0A4P6YVJ3</accession>
<proteinExistence type="predicted"/>
<sequence length="69" mass="7460">MSKKDKTVPVELEERKAGETAVIVNKKEIGIVKPNETGFTVTSNHGLNQVVASVDEGLNLLLADYNLHG</sequence>
<dbReference type="InterPro" id="IPR021351">
    <property type="entry name" value="DUF2969"/>
</dbReference>
<organism evidence="1 2">
    <name type="scientific">Periweissella cryptocerci</name>
    <dbReference type="NCBI Taxonomy" id="2506420"/>
    <lineage>
        <taxon>Bacteria</taxon>
        <taxon>Bacillati</taxon>
        <taxon>Bacillota</taxon>
        <taxon>Bacilli</taxon>
        <taxon>Lactobacillales</taxon>
        <taxon>Lactobacillaceae</taxon>
        <taxon>Periweissella</taxon>
    </lineage>
</organism>
<dbReference type="RefSeq" id="WP_133363814.1">
    <property type="nucleotide sequence ID" value="NZ_CP037940.1"/>
</dbReference>
<evidence type="ECO:0000313" key="2">
    <source>
        <dbReference type="Proteomes" id="UP000292886"/>
    </source>
</evidence>
<dbReference type="Pfam" id="PF11184">
    <property type="entry name" value="DUF2969"/>
    <property type="match status" value="1"/>
</dbReference>
<gene>
    <name evidence="1" type="ORF">EQG49_09820</name>
</gene>